<evidence type="ECO:0000313" key="2">
    <source>
        <dbReference type="Proteomes" id="UP000218172"/>
    </source>
</evidence>
<dbReference type="PANTHER" id="PTHR22602:SF0">
    <property type="entry name" value="TRANSFERASE CAF17, MITOCHONDRIAL-RELATED"/>
    <property type="match status" value="1"/>
</dbReference>
<dbReference type="EMBL" id="NVQR01000167">
    <property type="protein sequence ID" value="PCH58321.1"/>
    <property type="molecule type" value="Genomic_DNA"/>
</dbReference>
<dbReference type="AlphaFoldDB" id="A0A2A4ME77"/>
<reference evidence="2" key="1">
    <citation type="submission" date="2017-08" db="EMBL/GenBank/DDBJ databases">
        <title>A dynamic microbial community with high functional redundancy inhabits the cold, oxic subseafloor aquifer.</title>
        <authorList>
            <person name="Tully B.J."/>
            <person name="Wheat C.G."/>
            <person name="Glazer B.T."/>
            <person name="Huber J.A."/>
        </authorList>
    </citation>
    <scope>NUCLEOTIDE SEQUENCE [LARGE SCALE GENOMIC DNA]</scope>
</reference>
<dbReference type="NCBIfam" id="TIGR03317">
    <property type="entry name" value="ygfZ_signature"/>
    <property type="match status" value="1"/>
</dbReference>
<dbReference type="InterPro" id="IPR017703">
    <property type="entry name" value="YgfZ/GCV_T_CS"/>
</dbReference>
<evidence type="ECO:0000313" key="1">
    <source>
        <dbReference type="EMBL" id="PCH58321.1"/>
    </source>
</evidence>
<comment type="caution">
    <text evidence="1">The sequence shown here is derived from an EMBL/GenBank/DDBJ whole genome shotgun (WGS) entry which is preliminary data.</text>
</comment>
<dbReference type="Gene3D" id="3.30.70.1400">
    <property type="entry name" value="Aminomethyltransferase beta-barrel domains"/>
    <property type="match status" value="1"/>
</dbReference>
<dbReference type="Gene3D" id="2.40.30.160">
    <property type="match status" value="1"/>
</dbReference>
<accession>A0A2A4ME77</accession>
<sequence>MQNLLIDLNDYQLLRVSGEDARTFLQGQVSCDVNKLSQDKSLNGVICNIKGRVIVDFRLLAQGDDCLLLVDGDMAHSCKAVLEKYAVFSKVKIHIEEQTMLRYGLLGDSAAALIAALFQDCPSNTDQVQLNPEATVIKVAGHTPRFEIWFNPSEQSATLADLIAALSNTSAELPSYSQGDYQQWLAQDIVNGILHISAALSGLYTPQLLNYDISGLVDFNKGCYTGQEIVARMYYRGKAKKRLFAAKLEIDTLSEPANLSEPLTVSYQLDNTSQQEAVISHSNSNNALYLLLILPSQLIEEESPIYLSERPDIPLEILSLPYTTLGNTAGMNAKD</sequence>
<organism evidence="1 2">
    <name type="scientific">SAR86 cluster bacterium</name>
    <dbReference type="NCBI Taxonomy" id="2030880"/>
    <lineage>
        <taxon>Bacteria</taxon>
        <taxon>Pseudomonadati</taxon>
        <taxon>Pseudomonadota</taxon>
        <taxon>Gammaproteobacteria</taxon>
        <taxon>SAR86 cluster</taxon>
    </lineage>
</organism>
<name>A0A2A4ME77_9GAMM</name>
<dbReference type="GO" id="GO:0016226">
    <property type="term" value="P:iron-sulfur cluster assembly"/>
    <property type="evidence" value="ECO:0007669"/>
    <property type="project" value="TreeGrafter"/>
</dbReference>
<dbReference type="Gene3D" id="3.30.70.1630">
    <property type="match status" value="1"/>
</dbReference>
<gene>
    <name evidence="1" type="ORF">COC19_08595</name>
</gene>
<proteinExistence type="predicted"/>
<dbReference type="InterPro" id="IPR045179">
    <property type="entry name" value="YgfZ/GcvT"/>
</dbReference>
<protein>
    <submittedName>
        <fullName evidence="1">Uncharacterized protein</fullName>
    </submittedName>
</protein>
<dbReference type="PANTHER" id="PTHR22602">
    <property type="entry name" value="TRANSFERASE CAF17, MITOCHONDRIAL-RELATED"/>
    <property type="match status" value="1"/>
</dbReference>
<dbReference type="SUPFAM" id="SSF103025">
    <property type="entry name" value="Folate-binding domain"/>
    <property type="match status" value="1"/>
</dbReference>
<dbReference type="Proteomes" id="UP000218172">
    <property type="component" value="Unassembled WGS sequence"/>
</dbReference>